<dbReference type="AlphaFoldDB" id="A0A378XRP7"/>
<feature type="transmembrane region" description="Helical" evidence="8">
    <location>
        <begin position="221"/>
        <end position="245"/>
    </location>
</feature>
<comment type="subcellular location">
    <subcellularLocation>
        <location evidence="1">Membrane</location>
        <topology evidence="1">Multi-pass membrane protein</topology>
    </subcellularLocation>
</comment>
<feature type="transmembrane region" description="Helical" evidence="8">
    <location>
        <begin position="331"/>
        <end position="356"/>
    </location>
</feature>
<keyword evidence="7 8" id="KW-0472">Membrane</keyword>
<evidence type="ECO:0000313" key="9">
    <source>
        <dbReference type="EMBL" id="SUA63502.1"/>
    </source>
</evidence>
<feature type="transmembrane region" description="Helical" evidence="8">
    <location>
        <begin position="191"/>
        <end position="209"/>
    </location>
</feature>
<keyword evidence="3" id="KW-0813">Transport</keyword>
<evidence type="ECO:0000256" key="3">
    <source>
        <dbReference type="ARBA" id="ARBA00022448"/>
    </source>
</evidence>
<evidence type="ECO:0000313" key="10">
    <source>
        <dbReference type="Proteomes" id="UP000254400"/>
    </source>
</evidence>
<feature type="transmembrane region" description="Helical" evidence="8">
    <location>
        <begin position="151"/>
        <end position="171"/>
    </location>
</feature>
<keyword evidence="4" id="KW-0309">Germination</keyword>
<feature type="transmembrane region" description="Helical" evidence="8">
    <location>
        <begin position="12"/>
        <end position="32"/>
    </location>
</feature>
<dbReference type="Proteomes" id="UP000254400">
    <property type="component" value="Unassembled WGS sequence"/>
</dbReference>
<dbReference type="EMBL" id="UGSC01000001">
    <property type="protein sequence ID" value="SUA63502.1"/>
    <property type="molecule type" value="Genomic_DNA"/>
</dbReference>
<sequence length="364" mass="40153">MARGKKADKITTLQTTAIVVCFMLAAGLLTLPRVATEAAKTPDAWISVILAGVGTFLFGWVIVKLSSRFPENTFYQYVQQITGKFIGKGIGMLIVIYFVCIAAFEIRSVEEVTSFFLLEGTPAWAISAPFMWLSLYLCMGGVGSLGKICQLIFPVSAAIFLLICLLSLNIFELNNLRPVLSEGGMPVLRTLKTTILTLTGTESLLFILCRMEKPEKATKAIGLAIGIAVVFYTATLILCIGAFSMEGVLSRTWPFLDLARSFEVEYLLLERFESLLLTIWIMQIFATFSIAFYCASLGVSQILNSSYSKMLFILLPFIYLLSQIPKNLNELFSFGTVIGNVAFALFVLLPLPLLLISRWRGVGS</sequence>
<dbReference type="NCBIfam" id="TIGR00912">
    <property type="entry name" value="2A0309"/>
    <property type="match status" value="1"/>
</dbReference>
<evidence type="ECO:0000256" key="7">
    <source>
        <dbReference type="ARBA" id="ARBA00023136"/>
    </source>
</evidence>
<name>A0A378XRP7_PAEPO</name>
<feature type="transmembrane region" description="Helical" evidence="8">
    <location>
        <begin position="275"/>
        <end position="295"/>
    </location>
</feature>
<reference evidence="9 10" key="1">
    <citation type="submission" date="2018-06" db="EMBL/GenBank/DDBJ databases">
        <authorList>
            <consortium name="Pathogen Informatics"/>
            <person name="Doyle S."/>
        </authorList>
    </citation>
    <scope>NUCLEOTIDE SEQUENCE [LARGE SCALE GENOMIC DNA]</scope>
    <source>
        <strain evidence="9 10">NCTC10343</strain>
    </source>
</reference>
<dbReference type="Pfam" id="PF03845">
    <property type="entry name" value="Spore_permease"/>
    <property type="match status" value="1"/>
</dbReference>
<evidence type="ECO:0000256" key="1">
    <source>
        <dbReference type="ARBA" id="ARBA00004141"/>
    </source>
</evidence>
<dbReference type="PANTHER" id="PTHR34975">
    <property type="entry name" value="SPORE GERMINATION PROTEIN A2"/>
    <property type="match status" value="1"/>
</dbReference>
<evidence type="ECO:0000256" key="6">
    <source>
        <dbReference type="ARBA" id="ARBA00022989"/>
    </source>
</evidence>
<dbReference type="PANTHER" id="PTHR34975:SF2">
    <property type="entry name" value="SPORE GERMINATION PROTEIN A2"/>
    <property type="match status" value="1"/>
</dbReference>
<feature type="transmembrane region" description="Helical" evidence="8">
    <location>
        <begin position="307"/>
        <end position="325"/>
    </location>
</feature>
<evidence type="ECO:0000256" key="4">
    <source>
        <dbReference type="ARBA" id="ARBA00022544"/>
    </source>
</evidence>
<dbReference type="GeneID" id="93349501"/>
<dbReference type="GO" id="GO:0009847">
    <property type="term" value="P:spore germination"/>
    <property type="evidence" value="ECO:0007669"/>
    <property type="project" value="InterPro"/>
</dbReference>
<feature type="transmembrane region" description="Helical" evidence="8">
    <location>
        <begin position="85"/>
        <end position="104"/>
    </location>
</feature>
<evidence type="ECO:0000256" key="8">
    <source>
        <dbReference type="SAM" id="Phobius"/>
    </source>
</evidence>
<evidence type="ECO:0000256" key="2">
    <source>
        <dbReference type="ARBA" id="ARBA00007998"/>
    </source>
</evidence>
<dbReference type="GO" id="GO:0016020">
    <property type="term" value="C:membrane"/>
    <property type="evidence" value="ECO:0007669"/>
    <property type="project" value="UniProtKB-SubCell"/>
</dbReference>
<accession>A0A378XRP7</accession>
<evidence type="ECO:0000256" key="5">
    <source>
        <dbReference type="ARBA" id="ARBA00022692"/>
    </source>
</evidence>
<keyword evidence="6 8" id="KW-1133">Transmembrane helix</keyword>
<feature type="transmembrane region" description="Helical" evidence="8">
    <location>
        <begin position="124"/>
        <end position="144"/>
    </location>
</feature>
<dbReference type="Gene3D" id="1.20.1740.10">
    <property type="entry name" value="Amino acid/polyamine transporter I"/>
    <property type="match status" value="1"/>
</dbReference>
<proteinExistence type="inferred from homology"/>
<feature type="transmembrane region" description="Helical" evidence="8">
    <location>
        <begin position="44"/>
        <end position="65"/>
    </location>
</feature>
<gene>
    <name evidence="9" type="primary">yndE7</name>
    <name evidence="9" type="ORF">NCTC10343_00680</name>
</gene>
<protein>
    <submittedName>
        <fullName evidence="9">Spore germination protein yndE</fullName>
    </submittedName>
</protein>
<dbReference type="InterPro" id="IPR004761">
    <property type="entry name" value="Spore_GerAB"/>
</dbReference>
<dbReference type="RefSeq" id="WP_017425755.1">
    <property type="nucleotide sequence ID" value="NZ_CP036496.1"/>
</dbReference>
<organism evidence="9 10">
    <name type="scientific">Paenibacillus polymyxa</name>
    <name type="common">Bacillus polymyxa</name>
    <dbReference type="NCBI Taxonomy" id="1406"/>
    <lineage>
        <taxon>Bacteria</taxon>
        <taxon>Bacillati</taxon>
        <taxon>Bacillota</taxon>
        <taxon>Bacilli</taxon>
        <taxon>Bacillales</taxon>
        <taxon>Paenibacillaceae</taxon>
        <taxon>Paenibacillus</taxon>
    </lineage>
</organism>
<keyword evidence="5 8" id="KW-0812">Transmembrane</keyword>
<comment type="similarity">
    <text evidence="2">Belongs to the amino acid-polyamine-organocation (APC) superfamily. Spore germination protein (SGP) (TC 2.A.3.9) family.</text>
</comment>